<sequence>MDTNLLDVKLGHLPPWLAARHFSLCLHGALCRCYDRYYSKLTSLGEWGLGGIAMELAGKFVIRFSCCSSSHAHRTKVWNG</sequence>
<protein>
    <submittedName>
        <fullName evidence="1">Uncharacterized protein</fullName>
    </submittedName>
</protein>
<dbReference type="Ensembl" id="ENSOSUT00000005723.1">
    <property type="protein sequence ID" value="ENSOSUP00000005523.1"/>
    <property type="gene ID" value="ENSOSUG00000004090.1"/>
</dbReference>
<keyword evidence="2" id="KW-1185">Reference proteome</keyword>
<name>A0A8C8AKD8_9STRI</name>
<reference evidence="1" key="1">
    <citation type="submission" date="2025-08" db="UniProtKB">
        <authorList>
            <consortium name="Ensembl"/>
        </authorList>
    </citation>
    <scope>IDENTIFICATION</scope>
</reference>
<evidence type="ECO:0000313" key="2">
    <source>
        <dbReference type="Proteomes" id="UP000694552"/>
    </source>
</evidence>
<evidence type="ECO:0000313" key="1">
    <source>
        <dbReference type="Ensembl" id="ENSOSUP00000005523.1"/>
    </source>
</evidence>
<accession>A0A8C8AKD8</accession>
<dbReference type="AlphaFoldDB" id="A0A8C8AKD8"/>
<reference evidence="1" key="2">
    <citation type="submission" date="2025-09" db="UniProtKB">
        <authorList>
            <consortium name="Ensembl"/>
        </authorList>
    </citation>
    <scope>IDENTIFICATION</scope>
</reference>
<organism evidence="1 2">
    <name type="scientific">Otus sunia</name>
    <name type="common">Oriental scops-owl</name>
    <dbReference type="NCBI Taxonomy" id="257818"/>
    <lineage>
        <taxon>Eukaryota</taxon>
        <taxon>Metazoa</taxon>
        <taxon>Chordata</taxon>
        <taxon>Craniata</taxon>
        <taxon>Vertebrata</taxon>
        <taxon>Euteleostomi</taxon>
        <taxon>Archelosauria</taxon>
        <taxon>Archosauria</taxon>
        <taxon>Dinosauria</taxon>
        <taxon>Saurischia</taxon>
        <taxon>Theropoda</taxon>
        <taxon>Coelurosauria</taxon>
        <taxon>Aves</taxon>
        <taxon>Neognathae</taxon>
        <taxon>Neoaves</taxon>
        <taxon>Telluraves</taxon>
        <taxon>Strigiformes</taxon>
        <taxon>Strigidae</taxon>
        <taxon>Otus</taxon>
    </lineage>
</organism>
<proteinExistence type="predicted"/>
<dbReference type="Proteomes" id="UP000694552">
    <property type="component" value="Unplaced"/>
</dbReference>